<keyword evidence="2" id="KW-1185">Reference proteome</keyword>
<evidence type="ECO:0000313" key="2">
    <source>
        <dbReference type="Proteomes" id="UP000272778"/>
    </source>
</evidence>
<gene>
    <name evidence="1" type="ORF">D1Y85_08760</name>
</gene>
<dbReference type="Proteomes" id="UP000272778">
    <property type="component" value="Unassembled WGS sequence"/>
</dbReference>
<dbReference type="OrthoDB" id="9131183at2"/>
<sequence>MERLARLLPFRQFGRLRHLRGLAGCAAQNARASAGALSGSLFDDLAEVGPGQKSHLAAHLAAHTSDLPPLPSAQPAFARVSLNSTLNNADPQRRAPVRVYHGPSRLIMVGTVDAVCRMIDRCIAEQHADMPAALSK</sequence>
<dbReference type="EMBL" id="RQIS01000005">
    <property type="protein sequence ID" value="RQH07466.1"/>
    <property type="molecule type" value="Genomic_DNA"/>
</dbReference>
<reference evidence="1 2" key="1">
    <citation type="submission" date="2018-11" db="EMBL/GenBank/DDBJ databases">
        <title>Paraburkholderia sp. DHOA04, isolated from soil.</title>
        <authorList>
            <person name="Gao Z.-H."/>
            <person name="Qiu L.-H."/>
            <person name="Fu J.-C."/>
        </authorList>
    </citation>
    <scope>NUCLEOTIDE SEQUENCE [LARGE SCALE GENOMIC DNA]</scope>
    <source>
        <strain evidence="1 2">DHOA04</strain>
    </source>
</reference>
<comment type="caution">
    <text evidence="1">The sequence shown here is derived from an EMBL/GenBank/DDBJ whole genome shotgun (WGS) entry which is preliminary data.</text>
</comment>
<accession>A0A3N6Q528</accession>
<organism evidence="1 2">
    <name type="scientific">Paraburkholderia dinghuensis</name>
    <dbReference type="NCBI Taxonomy" id="2305225"/>
    <lineage>
        <taxon>Bacteria</taxon>
        <taxon>Pseudomonadati</taxon>
        <taxon>Pseudomonadota</taxon>
        <taxon>Betaproteobacteria</taxon>
        <taxon>Burkholderiales</taxon>
        <taxon>Burkholderiaceae</taxon>
        <taxon>Paraburkholderia</taxon>
    </lineage>
</organism>
<protein>
    <submittedName>
        <fullName evidence="1">Uncharacterized protein</fullName>
    </submittedName>
</protein>
<name>A0A3N6Q528_9BURK</name>
<dbReference type="AlphaFoldDB" id="A0A3N6Q528"/>
<dbReference type="RefSeq" id="WP_124150660.1">
    <property type="nucleotide sequence ID" value="NZ_RQIS01000005.1"/>
</dbReference>
<evidence type="ECO:0000313" key="1">
    <source>
        <dbReference type="EMBL" id="RQH07466.1"/>
    </source>
</evidence>
<proteinExistence type="predicted"/>